<gene>
    <name evidence="1" type="ORF">TZ00_10025</name>
</gene>
<evidence type="ECO:0000313" key="2">
    <source>
        <dbReference type="Proteomes" id="UP000032503"/>
    </source>
</evidence>
<name>A0ABR5CG64_9MICO</name>
<comment type="caution">
    <text evidence="1">The sequence shown here is derived from an EMBL/GenBank/DDBJ whole genome shotgun (WGS) entry which is preliminary data.</text>
</comment>
<evidence type="ECO:0008006" key="3">
    <source>
        <dbReference type="Google" id="ProtNLM"/>
    </source>
</evidence>
<dbReference type="RefSeq" id="WP_044441246.1">
    <property type="nucleotide sequence ID" value="NZ_JYFC01000003.1"/>
</dbReference>
<keyword evidence="2" id="KW-1185">Reference proteome</keyword>
<dbReference type="Proteomes" id="UP000032503">
    <property type="component" value="Unassembled WGS sequence"/>
</dbReference>
<dbReference type="EMBL" id="JYFC01000003">
    <property type="protein sequence ID" value="KJC64653.1"/>
    <property type="molecule type" value="Genomic_DNA"/>
</dbReference>
<reference evidence="1 2" key="1">
    <citation type="journal article" date="2001" name="Int. J. Syst. Evol. Microbiol.">
        <title>Agreia bicolorata gen. nov., sp. nov., to accommodate actinobacteria isolated from narrow reed grass infected by the nematode Heteroanguina graminophila.</title>
        <authorList>
            <person name="Evtushenko L.I."/>
            <person name="Dorofeeva L.V."/>
            <person name="Dobrovolskaya T.G."/>
            <person name="Streshinskaya G.M."/>
            <person name="Subbotin S.A."/>
            <person name="Tiedje J.M."/>
        </authorList>
    </citation>
    <scope>NUCLEOTIDE SEQUENCE [LARGE SCALE GENOMIC DNA]</scope>
    <source>
        <strain evidence="1 2">VKM Ac-1804</strain>
    </source>
</reference>
<protein>
    <recommendedName>
        <fullName evidence="3">Nucleoside 2-deoxyribosyltransferase</fullName>
    </recommendedName>
</protein>
<evidence type="ECO:0000313" key="1">
    <source>
        <dbReference type="EMBL" id="KJC64653.1"/>
    </source>
</evidence>
<accession>A0ABR5CG64</accession>
<sequence length="279" mass="30297">MKIFISSGSRLDTRSLVEDLQRLGHEPFVLSEVVELGTQFAAAIRGAIESADAVIVLLGKLQRESSLFEAGIATALGIPMVVIVLDDSIVPSSLSDRPIIRSFDSNLVRDALHAATYKINQRDFGSMEVSLGSTVDQLATVVRFGSEAESLSAIAEAIERSGAIVVSRKEPRGFDLAIWSDDLSSFGANPLFVEFVRSVTPQTLERVATLLGESPTSNLAIVIYREESSSRLLAEDAAGRGYPVIFVSALELLERMRAKSFALVVRDLRNESFHGKSPR</sequence>
<organism evidence="1 2">
    <name type="scientific">Agreia bicolorata</name>
    <dbReference type="NCBI Taxonomy" id="110935"/>
    <lineage>
        <taxon>Bacteria</taxon>
        <taxon>Bacillati</taxon>
        <taxon>Actinomycetota</taxon>
        <taxon>Actinomycetes</taxon>
        <taxon>Micrococcales</taxon>
        <taxon>Microbacteriaceae</taxon>
        <taxon>Agreia</taxon>
    </lineage>
</organism>
<proteinExistence type="predicted"/>
<dbReference type="Gene3D" id="3.40.50.450">
    <property type="match status" value="1"/>
</dbReference>